<dbReference type="UniPathway" id="UPA00219"/>
<comment type="pathway">
    <text evidence="7 8">Cell wall biogenesis; peptidoglycan biosynthesis.</text>
</comment>
<keyword evidence="7" id="KW-0963">Cytoplasm</keyword>
<evidence type="ECO:0000256" key="6">
    <source>
        <dbReference type="ARBA" id="ARBA00023316"/>
    </source>
</evidence>
<dbReference type="Pfam" id="PF08245">
    <property type="entry name" value="Mur_ligase_M"/>
    <property type="match status" value="1"/>
</dbReference>
<comment type="cofactor">
    <cofactor evidence="7">
        <name>Mg(2+)</name>
        <dbReference type="ChEBI" id="CHEBI:18420"/>
    </cofactor>
</comment>
<feature type="binding site" evidence="7">
    <location>
        <position position="26"/>
    </location>
    <ligand>
        <name>UDP-N-acetyl-alpha-D-muramoyl-L-alanyl-D-glutamate</name>
        <dbReference type="ChEBI" id="CHEBI:83900"/>
    </ligand>
</feature>
<accession>A0A0M4LZ22</accession>
<keyword evidence="13" id="KW-1185">Reference proteome</keyword>
<evidence type="ECO:0000313" key="12">
    <source>
        <dbReference type="EMBL" id="ALE01362.1"/>
    </source>
</evidence>
<name>A0A0M4LZ22_9GAMM</name>
<feature type="short sequence motif" description="Meso-diaminopimelate recognition motif" evidence="7">
    <location>
        <begin position="384"/>
        <end position="387"/>
    </location>
</feature>
<keyword evidence="7" id="KW-0460">Magnesium</keyword>
<dbReference type="GO" id="GO:0005524">
    <property type="term" value="F:ATP binding"/>
    <property type="evidence" value="ECO:0007669"/>
    <property type="project" value="UniProtKB-UniRule"/>
</dbReference>
<feature type="binding site" evidence="7">
    <location>
        <position position="179"/>
    </location>
    <ligand>
        <name>UDP-N-acetyl-alpha-D-muramoyl-L-alanyl-D-glutamate</name>
        <dbReference type="ChEBI" id="CHEBI:83900"/>
    </ligand>
</feature>
<dbReference type="EMBL" id="CP006911">
    <property type="protein sequence ID" value="ALE01362.1"/>
    <property type="molecule type" value="Genomic_DNA"/>
</dbReference>
<dbReference type="SUPFAM" id="SSF53244">
    <property type="entry name" value="MurD-like peptide ligases, peptide-binding domain"/>
    <property type="match status" value="1"/>
</dbReference>
<dbReference type="PANTHER" id="PTHR23135">
    <property type="entry name" value="MUR LIGASE FAMILY MEMBER"/>
    <property type="match status" value="1"/>
</dbReference>
<feature type="binding site" evidence="7">
    <location>
        <position position="360"/>
    </location>
    <ligand>
        <name>meso-2,6-diaminopimelate</name>
        <dbReference type="ChEBI" id="CHEBI:57791"/>
    </ligand>
</feature>
<dbReference type="InterPro" id="IPR005761">
    <property type="entry name" value="UDP-N-AcMur-Glu-dNH2Pim_ligase"/>
</dbReference>
<dbReference type="HAMAP" id="MF_00208">
    <property type="entry name" value="MurE"/>
    <property type="match status" value="1"/>
</dbReference>
<dbReference type="SUPFAM" id="SSF63418">
    <property type="entry name" value="MurE/MurF N-terminal domain"/>
    <property type="match status" value="1"/>
</dbReference>
<feature type="domain" description="Mur ligase N-terminal catalytic" evidence="9">
    <location>
        <begin position="19"/>
        <end position="91"/>
    </location>
</feature>
<dbReference type="NCBIfam" id="NF001126">
    <property type="entry name" value="PRK00139.1-4"/>
    <property type="match status" value="1"/>
</dbReference>
<proteinExistence type="inferred from homology"/>
<comment type="similarity">
    <text evidence="1 7">Belongs to the MurCDEF family. MurE subfamily.</text>
</comment>
<dbReference type="Pfam" id="PF01225">
    <property type="entry name" value="Mur_ligase"/>
    <property type="match status" value="1"/>
</dbReference>
<keyword evidence="4 7" id="KW-0573">Peptidoglycan synthesis</keyword>
<feature type="binding site" evidence="7">
    <location>
        <position position="435"/>
    </location>
    <ligand>
        <name>meso-2,6-diaminopimelate</name>
        <dbReference type="ChEBI" id="CHEBI:57791"/>
    </ligand>
</feature>
<dbReference type="InterPro" id="IPR036615">
    <property type="entry name" value="Mur_ligase_C_dom_sf"/>
</dbReference>
<feature type="binding site" evidence="7">
    <location>
        <position position="171"/>
    </location>
    <ligand>
        <name>UDP-N-acetyl-alpha-D-muramoyl-L-alanyl-D-glutamate</name>
        <dbReference type="ChEBI" id="CHEBI:83900"/>
    </ligand>
</feature>
<evidence type="ECO:0000256" key="4">
    <source>
        <dbReference type="ARBA" id="ARBA00022984"/>
    </source>
</evidence>
<sequence length="462" mass="51127">MDIKTLLSSIHQTAEIFDVSGISLNSNTLSKGDLFIALQGENSHGVEYIDSAIENGCVAVLIEGKDFECDVPTIRIDNLKTHLSKLAQNFYTQAKNVDLIAVTGTNGKTSVSHYISQLLDFLEVDNGVIGTLGISKVDKKSVNTTPDIFSIYSSLEEYWNQGIKLAIIEASSHALIQDRLEGLSFIQGIFTNLTQDHLDYHETMDNYREAKVKLFKNGFSKKAIINRDDESHQYFLDNASDKNPITFGLDDLEFFKNSENGFICQLNNYVFELPLVGEFNLSNAMAAYQSVKCLGYSDDQIIPFLAELSPPPGRMQQLENSHIWVDYAHTPDALDNALSTLKTHYPEFKIRVLFGCGGDRDKGKRQIMGKIASETADSIILTNDNPRSEDPQSIVNDILAGTKVENDVQVILDRGDAIKSAVQTLGEEEALLVAGKGHETTQVIGSKTLQFSDIEEVLNALN</sequence>
<feature type="binding site" evidence="7">
    <location>
        <position position="24"/>
    </location>
    <ligand>
        <name>UDP-N-acetyl-alpha-D-muramoyl-L-alanyl-D-glutamate</name>
        <dbReference type="ChEBI" id="CHEBI:83900"/>
    </ligand>
</feature>
<dbReference type="Gene3D" id="3.40.1190.10">
    <property type="entry name" value="Mur-like, catalytic domain"/>
    <property type="match status" value="1"/>
</dbReference>
<dbReference type="EC" id="6.3.2.13" evidence="7"/>
<dbReference type="Pfam" id="PF02875">
    <property type="entry name" value="Mur_ligase_C"/>
    <property type="match status" value="1"/>
</dbReference>
<feature type="binding site" evidence="7">
    <location>
        <position position="143"/>
    </location>
    <ligand>
        <name>UDP-N-acetyl-alpha-D-muramoyl-L-alanyl-D-glutamate</name>
        <dbReference type="ChEBI" id="CHEBI:83900"/>
    </ligand>
</feature>
<dbReference type="AlphaFoldDB" id="A0A0M4LZ22"/>
<evidence type="ECO:0000259" key="10">
    <source>
        <dbReference type="Pfam" id="PF02875"/>
    </source>
</evidence>
<dbReference type="KEGG" id="tsn:W908_01330"/>
<dbReference type="OrthoDB" id="9800958at2"/>
<evidence type="ECO:0000256" key="3">
    <source>
        <dbReference type="ARBA" id="ARBA00022960"/>
    </source>
</evidence>
<comment type="caution">
    <text evidence="7">Lacks conserved residue(s) required for the propagation of feature annotation.</text>
</comment>
<keyword evidence="3 7" id="KW-0133">Cell shape</keyword>
<dbReference type="PATRIC" id="fig|1125411.7.peg.260"/>
<dbReference type="GO" id="GO:0071555">
    <property type="term" value="P:cell wall organization"/>
    <property type="evidence" value="ECO:0007669"/>
    <property type="project" value="UniProtKB-KW"/>
</dbReference>
<evidence type="ECO:0000259" key="9">
    <source>
        <dbReference type="Pfam" id="PF01225"/>
    </source>
</evidence>
<feature type="binding site" evidence="7">
    <location>
        <begin position="384"/>
        <end position="387"/>
    </location>
    <ligand>
        <name>meso-2,6-diaminopimelate</name>
        <dbReference type="ChEBI" id="CHEBI:57791"/>
    </ligand>
</feature>
<dbReference type="PANTHER" id="PTHR23135:SF4">
    <property type="entry name" value="UDP-N-ACETYLMURAMOYL-L-ALANYL-D-GLUTAMATE--2,6-DIAMINOPIMELATE LIGASE MURE HOMOLOG, CHLOROPLASTIC"/>
    <property type="match status" value="1"/>
</dbReference>
<feature type="binding site" evidence="7">
    <location>
        <begin position="104"/>
        <end position="110"/>
    </location>
    <ligand>
        <name>ATP</name>
        <dbReference type="ChEBI" id="CHEBI:30616"/>
    </ligand>
</feature>
<keyword evidence="7" id="KW-0067">ATP-binding</keyword>
<comment type="subcellular location">
    <subcellularLocation>
        <location evidence="7 8">Cytoplasm</location>
    </subcellularLocation>
</comment>
<comment type="function">
    <text evidence="7">Catalyzes the addition of meso-diaminopimelic acid to the nucleotide precursor UDP-N-acetylmuramoyl-L-alanyl-D-glutamate (UMAG) in the biosynthesis of bacterial cell-wall peptidoglycan.</text>
</comment>
<evidence type="ECO:0000313" key="13">
    <source>
        <dbReference type="Proteomes" id="UP000068905"/>
    </source>
</evidence>
<feature type="binding site" evidence="7">
    <location>
        <begin position="144"/>
        <end position="145"/>
    </location>
    <ligand>
        <name>UDP-N-acetyl-alpha-D-muramoyl-L-alanyl-D-glutamate</name>
        <dbReference type="ChEBI" id="CHEBI:83900"/>
    </ligand>
</feature>
<evidence type="ECO:0000256" key="1">
    <source>
        <dbReference type="ARBA" id="ARBA00005898"/>
    </source>
</evidence>
<keyword evidence="6 7" id="KW-0961">Cell wall biogenesis/degradation</keyword>
<keyword evidence="7" id="KW-0547">Nucleotide-binding</keyword>
<feature type="binding site" evidence="7">
    <location>
        <position position="439"/>
    </location>
    <ligand>
        <name>meso-2,6-diaminopimelate</name>
        <dbReference type="ChEBI" id="CHEBI:57791"/>
    </ligand>
</feature>
<dbReference type="InterPro" id="IPR000713">
    <property type="entry name" value="Mur_ligase_N"/>
</dbReference>
<comment type="catalytic activity">
    <reaction evidence="7">
        <text>UDP-N-acetyl-alpha-D-muramoyl-L-alanyl-D-glutamate + meso-2,6-diaminopimelate + ATP = UDP-N-acetyl-alpha-D-muramoyl-L-alanyl-gamma-D-glutamyl-meso-2,6-diaminopimelate + ADP + phosphate + H(+)</text>
        <dbReference type="Rhea" id="RHEA:23676"/>
        <dbReference type="ChEBI" id="CHEBI:15378"/>
        <dbReference type="ChEBI" id="CHEBI:30616"/>
        <dbReference type="ChEBI" id="CHEBI:43474"/>
        <dbReference type="ChEBI" id="CHEBI:57791"/>
        <dbReference type="ChEBI" id="CHEBI:83900"/>
        <dbReference type="ChEBI" id="CHEBI:83905"/>
        <dbReference type="ChEBI" id="CHEBI:456216"/>
        <dbReference type="EC" id="6.3.2.13"/>
    </reaction>
</comment>
<feature type="domain" description="Mur ligase C-terminal" evidence="10">
    <location>
        <begin position="313"/>
        <end position="437"/>
    </location>
</feature>
<dbReference type="GO" id="GO:0051301">
    <property type="term" value="P:cell division"/>
    <property type="evidence" value="ECO:0007669"/>
    <property type="project" value="UniProtKB-KW"/>
</dbReference>
<dbReference type="InterPro" id="IPR036565">
    <property type="entry name" value="Mur-like_cat_sf"/>
</dbReference>
<reference evidence="12 13" key="1">
    <citation type="journal article" date="2015" name="Genome Announc.">
        <title>Genome Sequence of 'Candidatus Thioglobus singularis' Strain PS1, a Mixotroph from the SUP05 Clade of Marine Gammaproteobacteria.</title>
        <authorList>
            <person name="Marshall K.T."/>
            <person name="Morris R.M."/>
        </authorList>
    </citation>
    <scope>NUCLEOTIDE SEQUENCE [LARGE SCALE GENOMIC DNA]</scope>
    <source>
        <strain evidence="12 13">PS1</strain>
    </source>
</reference>
<organism evidence="12 13">
    <name type="scientific">Candidatus Pseudothioglobus singularis PS1</name>
    <dbReference type="NCBI Taxonomy" id="1125411"/>
    <lineage>
        <taxon>Bacteria</taxon>
        <taxon>Pseudomonadati</taxon>
        <taxon>Pseudomonadota</taxon>
        <taxon>Gammaproteobacteria</taxon>
        <taxon>Candidatus Pseudothioglobaceae</taxon>
        <taxon>Candidatus Pseudothioglobus</taxon>
    </lineage>
</organism>
<comment type="PTM">
    <text evidence="7">Carboxylation is probably crucial for Mg(2+) binding and, consequently, for the gamma-phosphate positioning of ATP.</text>
</comment>
<evidence type="ECO:0000256" key="2">
    <source>
        <dbReference type="ARBA" id="ARBA00022618"/>
    </source>
</evidence>
<evidence type="ECO:0000259" key="11">
    <source>
        <dbReference type="Pfam" id="PF08245"/>
    </source>
</evidence>
<dbReference type="GO" id="GO:0008360">
    <property type="term" value="P:regulation of cell shape"/>
    <property type="evidence" value="ECO:0007669"/>
    <property type="project" value="UniProtKB-KW"/>
</dbReference>
<evidence type="ECO:0000256" key="7">
    <source>
        <dbReference type="HAMAP-Rule" id="MF_00208"/>
    </source>
</evidence>
<keyword evidence="5 7" id="KW-0131">Cell cycle</keyword>
<dbReference type="Gene3D" id="3.90.190.20">
    <property type="entry name" value="Mur ligase, C-terminal domain"/>
    <property type="match status" value="1"/>
</dbReference>
<evidence type="ECO:0000256" key="8">
    <source>
        <dbReference type="RuleBase" id="RU004135"/>
    </source>
</evidence>
<protein>
    <recommendedName>
        <fullName evidence="7">UDP-N-acetylmuramoyl-L-alanyl-D-glutamate--2,6-diaminopimelate ligase</fullName>
        <ecNumber evidence="7">6.3.2.13</ecNumber>
    </recommendedName>
    <alternativeName>
        <fullName evidence="7">Meso-A2pm-adding enzyme</fullName>
    </alternativeName>
    <alternativeName>
        <fullName evidence="7">Meso-diaminopimelate-adding enzyme</fullName>
    </alternativeName>
    <alternativeName>
        <fullName evidence="7">UDP-MurNAc-L-Ala-D-Glu:meso-diaminopimelate ligase</fullName>
    </alternativeName>
    <alternativeName>
        <fullName evidence="7">UDP-MurNAc-tripeptide synthetase</fullName>
    </alternativeName>
    <alternativeName>
        <fullName evidence="7">UDP-N-acetylmuramyl-tripeptide synthetase</fullName>
    </alternativeName>
</protein>
<keyword evidence="2 7" id="KW-0132">Cell division</keyword>
<dbReference type="STRING" id="1125411.W908_01330"/>
<gene>
    <name evidence="7" type="primary">murE</name>
    <name evidence="12" type="ORF">W908_01330</name>
</gene>
<dbReference type="RefSeq" id="WP_053819642.1">
    <property type="nucleotide sequence ID" value="NZ_CP006911.1"/>
</dbReference>
<dbReference type="Gene3D" id="3.40.1390.10">
    <property type="entry name" value="MurE/MurF, N-terminal domain"/>
    <property type="match status" value="1"/>
</dbReference>
<feature type="binding site" evidence="7">
    <location>
        <position position="177"/>
    </location>
    <ligand>
        <name>UDP-N-acetyl-alpha-D-muramoyl-L-alanyl-D-glutamate</name>
        <dbReference type="ChEBI" id="CHEBI:83900"/>
    </ligand>
</feature>
<dbReference type="Proteomes" id="UP000068905">
    <property type="component" value="Chromosome"/>
</dbReference>
<dbReference type="GO" id="GO:0009252">
    <property type="term" value="P:peptidoglycan biosynthetic process"/>
    <property type="evidence" value="ECO:0007669"/>
    <property type="project" value="UniProtKB-UniRule"/>
</dbReference>
<dbReference type="GO" id="GO:0005737">
    <property type="term" value="C:cytoplasm"/>
    <property type="evidence" value="ECO:0007669"/>
    <property type="project" value="UniProtKB-SubCell"/>
</dbReference>
<dbReference type="InterPro" id="IPR035911">
    <property type="entry name" value="MurE/MurF_N"/>
</dbReference>
<evidence type="ECO:0000256" key="5">
    <source>
        <dbReference type="ARBA" id="ARBA00023306"/>
    </source>
</evidence>
<dbReference type="GO" id="GO:0008765">
    <property type="term" value="F:UDP-N-acetylmuramoylalanyl-D-glutamate-2,6-diaminopimelate ligase activity"/>
    <property type="evidence" value="ECO:0007669"/>
    <property type="project" value="UniProtKB-UniRule"/>
</dbReference>
<dbReference type="InterPro" id="IPR004101">
    <property type="entry name" value="Mur_ligase_C"/>
</dbReference>
<dbReference type="GO" id="GO:0000287">
    <property type="term" value="F:magnesium ion binding"/>
    <property type="evidence" value="ECO:0007669"/>
    <property type="project" value="UniProtKB-UniRule"/>
</dbReference>
<feature type="modified residue" description="N6-carboxylysine" evidence="7">
    <location>
        <position position="211"/>
    </location>
</feature>
<dbReference type="SUPFAM" id="SSF53623">
    <property type="entry name" value="MurD-like peptide ligases, catalytic domain"/>
    <property type="match status" value="1"/>
</dbReference>
<keyword evidence="7 12" id="KW-0436">Ligase</keyword>
<dbReference type="InterPro" id="IPR013221">
    <property type="entry name" value="Mur_ligase_cen"/>
</dbReference>
<dbReference type="NCBIfam" id="TIGR01085">
    <property type="entry name" value="murE"/>
    <property type="match status" value="1"/>
</dbReference>
<feature type="domain" description="Mur ligase central" evidence="11">
    <location>
        <begin position="102"/>
        <end position="288"/>
    </location>
</feature>